<dbReference type="Proteomes" id="UP000005025">
    <property type="component" value="Unassembled WGS sequence"/>
</dbReference>
<sequence>MIDLLKQEFYKLIHQKSILASPIVLLGLMLFVGLATINTGDLDDYTIQGFAAGQWLDILIIIAGANIISMEFEHGTIKHLIAQHNNRLLIYLSKIIVISVYCMVLHLCAFIFTIIVKYVVYGRSHPFGATYANHQTVMQLLITNVLSNLFSCLLIITVVFVIASLSRTSSVAAVIGVLFIFMATAMSRILIGMMGHVLPLIKWNPGNMFNVAFQFTTPGVYQQSMLTDWQLVMGNLAWAVVFIAIGYYAFKRKRV</sequence>
<keyword evidence="1" id="KW-1133">Transmembrane helix</keyword>
<gene>
    <name evidence="2" type="ORF">HMPREF9104_03045</name>
</gene>
<dbReference type="PATRIC" id="fig|797516.3.peg.2743"/>
<dbReference type="AlphaFoldDB" id="H1LK99"/>
<feature type="transmembrane region" description="Helical" evidence="1">
    <location>
        <begin position="141"/>
        <end position="163"/>
    </location>
</feature>
<keyword evidence="1" id="KW-0812">Transmembrane</keyword>
<evidence type="ECO:0000313" key="2">
    <source>
        <dbReference type="EMBL" id="EHO47573.1"/>
    </source>
</evidence>
<feature type="transmembrane region" description="Helical" evidence="1">
    <location>
        <begin position="18"/>
        <end position="37"/>
    </location>
</feature>
<evidence type="ECO:0000313" key="3">
    <source>
        <dbReference type="Proteomes" id="UP000005025"/>
    </source>
</evidence>
<proteinExistence type="predicted"/>
<comment type="caution">
    <text evidence="2">The sequence shown here is derived from an EMBL/GenBank/DDBJ whole genome shotgun (WGS) entry which is preliminary data.</text>
</comment>
<feature type="transmembrane region" description="Helical" evidence="1">
    <location>
        <begin position="88"/>
        <end position="121"/>
    </location>
</feature>
<accession>H1LK99</accession>
<feature type="transmembrane region" description="Helical" evidence="1">
    <location>
        <begin position="229"/>
        <end position="250"/>
    </location>
</feature>
<dbReference type="PANTHER" id="PTHR37305:SF1">
    <property type="entry name" value="MEMBRANE PROTEIN"/>
    <property type="match status" value="1"/>
</dbReference>
<dbReference type="Pfam" id="PF12730">
    <property type="entry name" value="ABC2_membrane_4"/>
    <property type="match status" value="1"/>
</dbReference>
<feature type="transmembrane region" description="Helical" evidence="1">
    <location>
        <begin position="49"/>
        <end position="68"/>
    </location>
</feature>
<feature type="transmembrane region" description="Helical" evidence="1">
    <location>
        <begin position="170"/>
        <end position="191"/>
    </location>
</feature>
<dbReference type="EMBL" id="AGRJ01000257">
    <property type="protein sequence ID" value="EHO47573.1"/>
    <property type="molecule type" value="Genomic_DNA"/>
</dbReference>
<reference evidence="2 3" key="1">
    <citation type="submission" date="2011-09" db="EMBL/GenBank/DDBJ databases">
        <authorList>
            <person name="Weinstock G."/>
            <person name="Sodergren E."/>
            <person name="Clifton S."/>
            <person name="Fulton L."/>
            <person name="Fulton B."/>
            <person name="Courtney L."/>
            <person name="Fronick C."/>
            <person name="Harrison M."/>
            <person name="Strong C."/>
            <person name="Farmer C."/>
            <person name="Delahaunty K."/>
            <person name="Markovic C."/>
            <person name="Hall O."/>
            <person name="Minx P."/>
            <person name="Tomlinson C."/>
            <person name="Mitreva M."/>
            <person name="Hou S."/>
            <person name="Chen J."/>
            <person name="Wollam A."/>
            <person name="Pepin K.H."/>
            <person name="Johnson M."/>
            <person name="Bhonagiri V."/>
            <person name="Zhang X."/>
            <person name="Suruliraj S."/>
            <person name="Warren W."/>
            <person name="Chinwalla A."/>
            <person name="Mardis E.R."/>
            <person name="Wilson R.K."/>
        </authorList>
    </citation>
    <scope>NUCLEOTIDE SEQUENCE [LARGE SCALE GENOMIC DNA]</scope>
    <source>
        <strain evidence="2 3">F0435</strain>
    </source>
</reference>
<dbReference type="HOGENOM" id="CLU_050687_1_0_9"/>
<dbReference type="OrthoDB" id="2295852at2"/>
<evidence type="ECO:0008006" key="4">
    <source>
        <dbReference type="Google" id="ProtNLM"/>
    </source>
</evidence>
<name>H1LK99_9LACO</name>
<dbReference type="GO" id="GO:0005886">
    <property type="term" value="C:plasma membrane"/>
    <property type="evidence" value="ECO:0007669"/>
    <property type="project" value="UniProtKB-SubCell"/>
</dbReference>
<protein>
    <recommendedName>
        <fullName evidence="4">ABC-2 type transporter</fullName>
    </recommendedName>
</protein>
<dbReference type="STRING" id="797516.HMPREF9104_03045"/>
<dbReference type="RefSeq" id="WP_008858191.1">
    <property type="nucleotide sequence ID" value="NZ_JH591058.1"/>
</dbReference>
<keyword evidence="1" id="KW-0472">Membrane</keyword>
<organism evidence="2 3">
    <name type="scientific">Lentilactobacillus kisonensis F0435</name>
    <dbReference type="NCBI Taxonomy" id="797516"/>
    <lineage>
        <taxon>Bacteria</taxon>
        <taxon>Bacillati</taxon>
        <taxon>Bacillota</taxon>
        <taxon>Bacilli</taxon>
        <taxon>Lactobacillales</taxon>
        <taxon>Lactobacillaceae</taxon>
        <taxon>Lentilactobacillus</taxon>
    </lineage>
</organism>
<evidence type="ECO:0000256" key="1">
    <source>
        <dbReference type="SAM" id="Phobius"/>
    </source>
</evidence>
<dbReference type="PANTHER" id="PTHR37305">
    <property type="entry name" value="INTEGRAL MEMBRANE PROTEIN-RELATED"/>
    <property type="match status" value="1"/>
</dbReference>
<dbReference type="GO" id="GO:0140359">
    <property type="term" value="F:ABC-type transporter activity"/>
    <property type="evidence" value="ECO:0007669"/>
    <property type="project" value="InterPro"/>
</dbReference>